<name>A0A8W8M7A3_MAGGI</name>
<dbReference type="Proteomes" id="UP000005408">
    <property type="component" value="Unassembled WGS sequence"/>
</dbReference>
<reference evidence="2" key="1">
    <citation type="submission" date="2022-08" db="UniProtKB">
        <authorList>
            <consortium name="EnsemblMetazoa"/>
        </authorList>
    </citation>
    <scope>IDENTIFICATION</scope>
    <source>
        <strain evidence="2">05x7-T-G4-1.051#20</strain>
    </source>
</reference>
<evidence type="ECO:0000313" key="2">
    <source>
        <dbReference type="EnsemblMetazoa" id="G31688.1:cds"/>
    </source>
</evidence>
<feature type="domain" description="P2X purinoreceptor 7 intracellular" evidence="1">
    <location>
        <begin position="36"/>
        <end position="72"/>
    </location>
</feature>
<dbReference type="EnsemblMetazoa" id="G31688.1">
    <property type="protein sequence ID" value="G31688.1:cds"/>
    <property type="gene ID" value="G31688"/>
</dbReference>
<protein>
    <recommendedName>
        <fullName evidence="1">P2X purinoreceptor 7 intracellular domain-containing protein</fullName>
    </recommendedName>
</protein>
<proteinExistence type="predicted"/>
<dbReference type="AlphaFoldDB" id="A0A8W8M7A3"/>
<sequence>MTDEERKELLLKAGKKHPSLFMQIIDSHHAPHGGFHPQPTDQTPSWCSCLRCRDMPTQAERICCGRPPNQCQSQLPGEVTDAP</sequence>
<dbReference type="Pfam" id="PF20478">
    <property type="entry name" value="P2RX7_C"/>
    <property type="match status" value="1"/>
</dbReference>
<dbReference type="InterPro" id="IPR046815">
    <property type="entry name" value="P2RX7_C"/>
</dbReference>
<evidence type="ECO:0000259" key="1">
    <source>
        <dbReference type="Pfam" id="PF20478"/>
    </source>
</evidence>
<keyword evidence="3" id="KW-1185">Reference proteome</keyword>
<evidence type="ECO:0000313" key="3">
    <source>
        <dbReference type="Proteomes" id="UP000005408"/>
    </source>
</evidence>
<accession>A0A8W8M7A3</accession>
<organism evidence="2 3">
    <name type="scientific">Magallana gigas</name>
    <name type="common">Pacific oyster</name>
    <name type="synonym">Crassostrea gigas</name>
    <dbReference type="NCBI Taxonomy" id="29159"/>
    <lineage>
        <taxon>Eukaryota</taxon>
        <taxon>Metazoa</taxon>
        <taxon>Spiralia</taxon>
        <taxon>Lophotrochozoa</taxon>
        <taxon>Mollusca</taxon>
        <taxon>Bivalvia</taxon>
        <taxon>Autobranchia</taxon>
        <taxon>Pteriomorphia</taxon>
        <taxon>Ostreida</taxon>
        <taxon>Ostreoidea</taxon>
        <taxon>Ostreidae</taxon>
        <taxon>Magallana</taxon>
    </lineage>
</organism>